<dbReference type="EMBL" id="JAVRBK010000001">
    <property type="protein sequence ID" value="KAK5650947.1"/>
    <property type="molecule type" value="Genomic_DNA"/>
</dbReference>
<comment type="subcellular location">
    <subcellularLocation>
        <location evidence="1">Cell projection</location>
        <location evidence="1">Cilium</location>
        <location evidence="1">Flagellum</location>
    </subcellularLocation>
</comment>
<accession>A0AAN7ZQ66</accession>
<name>A0AAN7ZQ66_9COLE</name>
<dbReference type="Proteomes" id="UP001329430">
    <property type="component" value="Chromosome 1"/>
</dbReference>
<dbReference type="PANTHER" id="PTHR46437">
    <property type="entry name" value="MORN REPEAT-CONTAINING PROTEIN 5"/>
    <property type="match status" value="1"/>
</dbReference>
<gene>
    <name evidence="5" type="ORF">RI129_001976</name>
</gene>
<keyword evidence="6" id="KW-1185">Reference proteome</keyword>
<dbReference type="AlphaFoldDB" id="A0AAN7ZQ66"/>
<keyword evidence="2" id="KW-0282">Flagellum</keyword>
<evidence type="ECO:0000313" key="5">
    <source>
        <dbReference type="EMBL" id="KAK5650947.1"/>
    </source>
</evidence>
<comment type="caution">
    <text evidence="5">The sequence shown here is derived from an EMBL/GenBank/DDBJ whole genome shotgun (WGS) entry which is preliminary data.</text>
</comment>
<organism evidence="5 6">
    <name type="scientific">Pyrocoelia pectoralis</name>
    <dbReference type="NCBI Taxonomy" id="417401"/>
    <lineage>
        <taxon>Eukaryota</taxon>
        <taxon>Metazoa</taxon>
        <taxon>Ecdysozoa</taxon>
        <taxon>Arthropoda</taxon>
        <taxon>Hexapoda</taxon>
        <taxon>Insecta</taxon>
        <taxon>Pterygota</taxon>
        <taxon>Neoptera</taxon>
        <taxon>Endopterygota</taxon>
        <taxon>Coleoptera</taxon>
        <taxon>Polyphaga</taxon>
        <taxon>Elateriformia</taxon>
        <taxon>Elateroidea</taxon>
        <taxon>Lampyridae</taxon>
        <taxon>Lampyrinae</taxon>
        <taxon>Pyrocoelia</taxon>
    </lineage>
</organism>
<sequence>MYHDEGRVTYPMGHTLRGTWFHGKLTGYKFNFPDSLTYEENWKYCKMPDRRLVNVSCFELTIGFRFFTCIQEGLRPAGRSLLTNDECPRRIPDGCYDTGDGYYNPKTKCVMSVIKPGRILRIPTKSEETWIMENCRKAWDEPTGYKPNLYEKWASGRKGECEERESIEFQFSEYNTVS</sequence>
<dbReference type="InterPro" id="IPR042814">
    <property type="entry name" value="Morn5"/>
</dbReference>
<evidence type="ECO:0000313" key="6">
    <source>
        <dbReference type="Proteomes" id="UP001329430"/>
    </source>
</evidence>
<keyword evidence="3" id="KW-0969">Cilium</keyword>
<dbReference type="PANTHER" id="PTHR46437:SF1">
    <property type="entry name" value="MORN REPEAT-CONTAINING PROTEIN 5"/>
    <property type="match status" value="1"/>
</dbReference>
<evidence type="ECO:0008006" key="7">
    <source>
        <dbReference type="Google" id="ProtNLM"/>
    </source>
</evidence>
<evidence type="ECO:0000256" key="4">
    <source>
        <dbReference type="ARBA" id="ARBA00023273"/>
    </source>
</evidence>
<dbReference type="GO" id="GO:0031514">
    <property type="term" value="C:motile cilium"/>
    <property type="evidence" value="ECO:0007669"/>
    <property type="project" value="UniProtKB-SubCell"/>
</dbReference>
<protein>
    <recommendedName>
        <fullName evidence="7">MORN repeat-containing protein 5</fullName>
    </recommendedName>
</protein>
<evidence type="ECO:0000256" key="3">
    <source>
        <dbReference type="ARBA" id="ARBA00023069"/>
    </source>
</evidence>
<evidence type="ECO:0000256" key="1">
    <source>
        <dbReference type="ARBA" id="ARBA00004230"/>
    </source>
</evidence>
<proteinExistence type="predicted"/>
<evidence type="ECO:0000256" key="2">
    <source>
        <dbReference type="ARBA" id="ARBA00022846"/>
    </source>
</evidence>
<keyword evidence="4" id="KW-0966">Cell projection</keyword>
<reference evidence="5 6" key="1">
    <citation type="journal article" date="2024" name="Insects">
        <title>An Improved Chromosome-Level Genome Assembly of the Firefly Pyrocoelia pectoralis.</title>
        <authorList>
            <person name="Fu X."/>
            <person name="Meyer-Rochow V.B."/>
            <person name="Ballantyne L."/>
            <person name="Zhu X."/>
        </authorList>
    </citation>
    <scope>NUCLEOTIDE SEQUENCE [LARGE SCALE GENOMIC DNA]</scope>
    <source>
        <strain evidence="5">XCY_ONT2</strain>
    </source>
</reference>